<dbReference type="PROSITE" id="PS50075">
    <property type="entry name" value="CARRIER"/>
    <property type="match status" value="3"/>
</dbReference>
<dbReference type="Gene3D" id="3.30.70.3290">
    <property type="match status" value="3"/>
</dbReference>
<dbReference type="GO" id="GO:0004312">
    <property type="term" value="F:fatty acid synthase activity"/>
    <property type="evidence" value="ECO:0007669"/>
    <property type="project" value="TreeGrafter"/>
</dbReference>
<dbReference type="CDD" id="cd00833">
    <property type="entry name" value="PKS"/>
    <property type="match status" value="3"/>
</dbReference>
<dbReference type="InterPro" id="IPR049552">
    <property type="entry name" value="PKS_DH_N"/>
</dbReference>
<dbReference type="Pfam" id="PF16197">
    <property type="entry name" value="KAsynt_C_assoc"/>
    <property type="match status" value="3"/>
</dbReference>
<feature type="domain" description="Ketosynthase family 3 (KS3)" evidence="12">
    <location>
        <begin position="1037"/>
        <end position="1458"/>
    </location>
</feature>
<sequence length="4627" mass="482815">MRSNVGSCAVSEFTRDIAVVGISCRFPKADGAGEFWELLTSGTEAVGTVPEQRAGLFGGAGASARGGVVDDIDHFDADFFGITTSEADAMDPQQRLALELGWAALEDAGITRAQAGAARLGVFLGATWSDYGEVTRDADELSGYSLTGVHRGMIANRLSRFLGADGPSLVVDTGQSSSLVAVHLACQSLRTGESELAFAGGINVVASAFGSRLLDEWGGLSPDGHCYAFDARANGFVRGEGGGMVLLKPLDRAVADGDRVYCVIRGSAVATGSAGGLTVPSEQAQRQALRLAYADAGIAPHQVQYVELHGTGTPVGDPIEARALNAELCVVRPVDQPLRVGSVKTVIGHLEAAAGIAGLIRTALSLSARRHTPTLHFANPNPDIDMTHLRVTTNSTPWPDPAAGLIAGVSSFGMGGVNCHVVLTGAPVATSAAPAAAAIGSAGAVAAAKPDAAGTAVDRVPAGEPAGTRIVPWVISGRGWSALVGQAGRLADRQGHVADRQGHVAGDIGWSLATTRAVFEARAVVFGTDIAELLTGVRALAAAEVADKVVTGTADPDPGPLVFVFAGQGSQRVGMGAGLAASYPVFAEAFDRVCAQVDPLLEPGARTADGLARRGLRAMVFGADDETATALASTRFAQPAIFAFEVALFRLLESWGVRPDLLVGHSVGEIAAAHVAGVLSLADACALVVARGRLMDELPDGGEMAAVAADEAEIAELLAGYEEVAGLAAVNAPGAVVVSGAAQVVRDIAENLRGRGRRVKQLAVSHAFHSPLMRPMLAPFADVLQDLAFGEPTIPIISTVTGRLVATDLGSPRHWLDHARRPVRFADAMAAAAAEGATTFLELGPDGGLTAMVTECLGDVDAVSIARAGQEETPSFLTALARLFVRGVEVDWRVAFDADVRRVPLPTYVFQRQRYWVGAAATRSATTPREAHRFGDLSGAALTRAVERLVTDSLRRVLGPSADLSADSAFTDLGVDSAAAVELRTLLSQATGVRLPAGLLFDHPKPSSVVTLILSLIGALEPPAAQPENSRQVDTHDDPIVIIGMGCRFPGGVGSAEDLWRVVAEGLDVIADFPTDRGWPTDLHDPDPEAIGKSYARAGGFLDDAGDFDPSFFGISPREALSMEPQQRQLLEVAWETLEDAGIDPSALQGGDLGVYVGVNGQSFDTDDAGAELAGLRITGTAPSVLSGRLAYFLGTVGPAITVDTACSSSLVALHLALGSVRSNECSVALVGGVTVMSTPGTFLEFSRQRGLSADGRCKPFAAAADGTGWSEGVGMLLVERLSRAREHGHRVLAVVRGSAINQDGASNGITAPNGPSQQRVIRAALTSAGLAPADIDVVEAHGTGTRLGDPIEAEALQAAYGRDRQRPLWLGSIKSNIGHTQAAAGMAGLIKMVSAFRHDHLPKTLHVDAPTPHVDWTDGGIELLTEPRDWPSGTRPRRAGISAFGISGTNAHVIIEEPPGESSHQPPSAQRRPHGGLGTGQPEPSMVAASDRRGVLPWVVSARDPGALSAQAHRLAAWPSADPADIGWSLLTTRARFDHRAVVLGADRGELAAGLAALAAGTAAENVTTGAVRAHGGTVFVFAGQGSQWPGMARALMASSAVFRGALEDCDRALADHVDWSLLDILTDPDQAAELDRVDVVQPVLFAVMVSLARVWTSLGVRPDAVIGHSQGEIAAACVAGALTLADAAKVIARRSQALVEISGLGAMVSIPLSRDEVDERLRQLPGNLSVAAVNGPRSVVISGDVDAAVSLLDTLTEAGIRARRIPVDYAAHSDQVARVRARLLADLDGVSASAATIPLWSTVTGEWLDTTRMTADYWYRNLRDTVELEQAVAALAAADFDVFVEVSPHPVLAIGIEDTIDANAGAATVVGSLRRDRGGLDDLLTSAAKLYVHGVPVAWETLFADSGAARVDLPTYAFQHERFWLTPTPTSGDVTAAGLARADHPLLGAAVEMADGTLVLTGRLGLDTHPWLADHAVAGTVLLPGTAFVELAIAAGDRVGCPRIEELTLTAPLLLPAHGATQIQVIATGDATGYLVSVHARTDDNPWTQHATGTVVPASLQTPTADPIRQPADAVDIDVTDVYDRFAAFGYEYGPGFRGLRQLARRGAELFADVRLPEALVPEVNRFLLHPALLDAALHALLPGATTHSPRSGLPFLWTGTTVHATGATQVRVHATPTAQGGTRLRLTDTAGNAVATVDSVLLRDADLGSLRSPDVPPLFGIEWTPVATPESARGSQQWAMLGTGADVVRSYDNAASLAAAVDAGSPVPSAVLVLSRPDPATDLVVDTHRRCRAILDTLAKWLPETRWQQTPLVVITVGATGPAPRDPAGAAVRGLVRTAQTEHPGRVVFIDLDPEVALPQQLSNLPLDSGEPELAVRAGTALAPRLRRTGPAKAGDAGPLFDPSGTVLITGATGTLGGLLARHLVEHHGVRHLLLVSRRGNRAPGAGELRRGLTELGARVTISACDVTDRTAVATLIDSVSTHHPLRAIIHTAGTLDDATVTALTSDQLTRVLAPKVDAAWHLHELTSHLDLTAFVLYSSISGVLGGAGQANYAAGNQFLDALAEHRRALGLPATAMVWGLWAESSGLTGHLAESDVVRMARAGVLPMSSAEAMSLFDRALGDGAAVAVAARLDTRIHERSDTVPALFRALVRGGRRRAATTVDIGDLARRLSSLTPRQRSDEVRDLVARETALVLGYPAGRAVPIESPFSELGFDSLTAIELRNRLGSATGLALTTGLVFDHPTVSSLTEHLLERLVGAADPVGVPVTPTAVAEDPVVIVGMGCRFPGGVDSPEGLWRVVAEGLDVVTDFPTDRGWPADLYDPDPEASGKSYARTGGFLHSAADFDAGFFGISPREATGMDPQQRLLLEVAWETFEDAGIDPVTWKGSDTGVFVGQMYHDYAATDPVPEAVEGTVLTGTAGSVASGRVAYSLGFVGPAVTVDTACSSSLVALHLAVRAVRSGECGAALAGGVTVMSSPRSFVEFSRQRGLAADGRCKSFAAAADGAGWAEGVGLVLVERLSAARRHGHRVLAVVRGTAVNQDGASNGLTAPNGPSQQRVIRQALDAAGLAPAEVDVVEAHGTGTRLGDPIEAEALLATYGRDRAPDRPLWLGSVKSNIGHTQAAAGMAGVIKMVLSMRHHRLPRTLHVDAPSPLVGWSAGAVRLLTESRPWPATDRPRRAGVSSFGISGTNAHVVLEEPADRSSSSPTAEPPLSAATLAAGPGPSAHQLAAMSPGDTAARTDPGSTESPRADTAPTPGAGDASPLPMPWIVSARSETALTGQAQRLAAWPIDHAADIGWSLLTTRSLFDHRAVILGGDIGELRAGVDALAAGAPTSAVITGSVDPHGGGLAFVFAGQGSQRVGMGRELYAAFPVFATTFDGVCAQLDPLVGTSLRDAVFDVSLAGEAVLDRTRLAQPAIFAVEVALYRLLESWGVHPDVLVGHSVGEIAVAHVAGVLTLPDACLLVAARGSLMDDLPGGGAMAAVSADEHEVGLLLAGRESVAGLAAVNAPESVVVSGAVEAIDQITGTLRARGRRVKPLRVSHAFHSPLMEPMLAAFEEVLRRIDFGEPRLPVFSTVTGRLATGGDLRTPEYWLEHVCRPVRFADAVTRAAHEGGSTTFVEVGADGGLSSLISGVLHGDRTTVPILRPPHAEVAGFRTALARLFVRGTPVQWRTAYQGRAARTVTLPTYAFAHQRYWLPQHTPTHSAESRSTGHPLVTEAVDTAQGGALLTGRLALATHPWLADHTVGGLVLVPGTTFVELLCAAGDRIGCDRIDELTLARPLALPAEGTVDIQVAVAEADESGRHAVTVHSRPVGDAAWTAHATGTVSEADQPWPPPVTPVTAWPPPEATEVDLTGAYDHFAEHGYHYGPAFQSLRRTWTHGADILAEVALPEEYLEAAAQFVLHPALFDAVLHALLPGVTDTVAAGSVPFSLTGVRIAATGVAHLRARLVPTATDTVAIHLFDTAGQELAVVDALRVRRSPIPAPAPADGALLTVDWVTARAGAAASARDWAVLGAPAATEIFTARGLGSRVADLASLRDAQTTPPVVLLPASRADTGAVTSAPDGVDSAADTARRCAEALALIRELLTDSAFDRTRIVAVTSGAAGETPTDLGGAAVRGLLRSAQSEHPGRILLVDLDDNTEPEVLTTLLALDEPDLMLRDGTVWVPRLIHAPQPPTGSSTAAVDPFAAGTVLITGGTAGLGSRLARHLVARHGARDLVLVSRRGDRTPGIADLLGELTDLGARVRVLARDVGDSHAVAELVRELPDLRAIVHVAGTVADGLVTSMDRDQLTAVLTPKVAAAWALHKATEDHDLAAFVVFSSVAGILGTPGQANYAAANSFLDALMRSRAARGRPGLALAWGLWDQATGLTGHLDRADRVRLARSGIAAMSTETGLRLFDAALPHRAGVLAAAQWDHSAIPAPVPSLWRKLVRASPRRAAGATTAAPDWRRRTESLAPQRRAAAVRALVESEVNRVLGYSGSEELPLDRALGELGFDSLTAVELRNRLNSQTGLSLPAGVVFDHPTTRALAEHLLEQLTGPPVSDTTETLTRIVELADQLEVLVADGARPELDQEPVLYRLEALLSKLRSAADDDEYRRLAEAPIDDIIDLIDQEEDLR</sequence>
<dbReference type="Gene3D" id="1.10.1200.10">
    <property type="entry name" value="ACP-like"/>
    <property type="match status" value="3"/>
</dbReference>
<dbReference type="CDD" id="cd08956">
    <property type="entry name" value="KR_3_FAS_SDR_x"/>
    <property type="match status" value="2"/>
</dbReference>
<dbReference type="InterPro" id="IPR020841">
    <property type="entry name" value="PKS_Beta-ketoAc_synthase_dom"/>
</dbReference>
<dbReference type="InterPro" id="IPR016039">
    <property type="entry name" value="Thiolase-like"/>
</dbReference>
<dbReference type="SMART" id="SM00826">
    <property type="entry name" value="PKS_DH"/>
    <property type="match status" value="2"/>
</dbReference>
<feature type="region of interest" description="Disordered" evidence="10">
    <location>
        <begin position="1457"/>
        <end position="1488"/>
    </location>
</feature>
<dbReference type="InterPro" id="IPR050091">
    <property type="entry name" value="PKS_NRPS_Biosynth_Enz"/>
</dbReference>
<dbReference type="InterPro" id="IPR013968">
    <property type="entry name" value="PKS_KR"/>
</dbReference>
<feature type="region of interest" description="N-terminal hotdog fold" evidence="9">
    <location>
        <begin position="3719"/>
        <end position="3840"/>
    </location>
</feature>
<dbReference type="GO" id="GO:0004315">
    <property type="term" value="F:3-oxoacyl-[acyl-carrier-protein] synthase activity"/>
    <property type="evidence" value="ECO:0007669"/>
    <property type="project" value="InterPro"/>
</dbReference>
<dbReference type="SMART" id="SM00823">
    <property type="entry name" value="PKS_PP"/>
    <property type="match status" value="3"/>
</dbReference>
<evidence type="ECO:0008006" key="16">
    <source>
        <dbReference type="Google" id="ProtNLM"/>
    </source>
</evidence>
<evidence type="ECO:0000259" key="11">
    <source>
        <dbReference type="PROSITE" id="PS50075"/>
    </source>
</evidence>
<dbReference type="Pfam" id="PF14765">
    <property type="entry name" value="PS-DH"/>
    <property type="match status" value="2"/>
</dbReference>
<evidence type="ECO:0000259" key="12">
    <source>
        <dbReference type="PROSITE" id="PS52004"/>
    </source>
</evidence>
<feature type="active site" description="Proton acceptor; for dehydratase activity" evidence="9">
    <location>
        <position position="3750"/>
    </location>
</feature>
<dbReference type="SMART" id="SM01294">
    <property type="entry name" value="PKS_PP_betabranch"/>
    <property type="match status" value="2"/>
</dbReference>
<dbReference type="InterPro" id="IPR032821">
    <property type="entry name" value="PKS_assoc"/>
</dbReference>
<organism evidence="14 15">
    <name type="scientific">Nocardia mangyaensis</name>
    <dbReference type="NCBI Taxonomy" id="2213200"/>
    <lineage>
        <taxon>Bacteria</taxon>
        <taxon>Bacillati</taxon>
        <taxon>Actinomycetota</taxon>
        <taxon>Actinomycetes</taxon>
        <taxon>Mycobacteriales</taxon>
        <taxon>Nocardiaceae</taxon>
        <taxon>Nocardia</taxon>
    </lineage>
</organism>
<name>A0A1J0W421_9NOCA</name>
<evidence type="ECO:0000256" key="3">
    <source>
        <dbReference type="ARBA" id="ARBA00022553"/>
    </source>
</evidence>
<evidence type="ECO:0000256" key="2">
    <source>
        <dbReference type="ARBA" id="ARBA00022450"/>
    </source>
</evidence>
<keyword evidence="2" id="KW-0596">Phosphopantetheine</keyword>
<dbReference type="FunFam" id="3.40.47.10:FF:000019">
    <property type="entry name" value="Polyketide synthase type I"/>
    <property type="match status" value="2"/>
</dbReference>
<dbReference type="PANTHER" id="PTHR43775">
    <property type="entry name" value="FATTY ACID SYNTHASE"/>
    <property type="match status" value="1"/>
</dbReference>
<feature type="domain" description="Carrier" evidence="11">
    <location>
        <begin position="4471"/>
        <end position="4546"/>
    </location>
</feature>
<dbReference type="InterPro" id="IPR042104">
    <property type="entry name" value="PKS_dehydratase_sf"/>
</dbReference>
<evidence type="ECO:0000256" key="1">
    <source>
        <dbReference type="ARBA" id="ARBA00005189"/>
    </source>
</evidence>
<evidence type="ECO:0000256" key="8">
    <source>
        <dbReference type="ARBA" id="ARBA00023315"/>
    </source>
</evidence>
<dbReference type="InterPro" id="IPR009081">
    <property type="entry name" value="PP-bd_ACP"/>
</dbReference>
<dbReference type="Gene3D" id="3.40.50.720">
    <property type="entry name" value="NAD(P)-binding Rossmann-like Domain"/>
    <property type="match status" value="2"/>
</dbReference>
<evidence type="ECO:0000256" key="5">
    <source>
        <dbReference type="ARBA" id="ARBA00022832"/>
    </source>
</evidence>
<keyword evidence="15" id="KW-1185">Reference proteome</keyword>
<dbReference type="InterPro" id="IPR020807">
    <property type="entry name" value="PKS_DH"/>
</dbReference>
<comment type="pathway">
    <text evidence="1">Lipid metabolism.</text>
</comment>
<feature type="active site" description="Proton acceptor; for dehydratase activity" evidence="9">
    <location>
        <position position="1977"/>
    </location>
</feature>
<dbReference type="SMART" id="SM00822">
    <property type="entry name" value="PKS_KR"/>
    <property type="match status" value="2"/>
</dbReference>
<dbReference type="InterPro" id="IPR036291">
    <property type="entry name" value="NAD(P)-bd_dom_sf"/>
</dbReference>
<dbReference type="InterPro" id="IPR049551">
    <property type="entry name" value="PKS_DH_C"/>
</dbReference>
<dbReference type="SUPFAM" id="SSF51735">
    <property type="entry name" value="NAD(P)-binding Rossmann-fold domains"/>
    <property type="match status" value="4"/>
</dbReference>
<keyword evidence="6" id="KW-0443">Lipid metabolism</keyword>
<dbReference type="PANTHER" id="PTHR43775:SF51">
    <property type="entry name" value="INACTIVE PHENOLPHTHIOCEROL SYNTHESIS POLYKETIDE SYNTHASE TYPE I PKS1-RELATED"/>
    <property type="match status" value="1"/>
</dbReference>
<dbReference type="Gene3D" id="3.40.366.10">
    <property type="entry name" value="Malonyl-Coenzyme A Acyl Carrier Protein, domain 2"/>
    <property type="match status" value="3"/>
</dbReference>
<dbReference type="PROSITE" id="PS52004">
    <property type="entry name" value="KS3_2"/>
    <property type="match status" value="3"/>
</dbReference>
<evidence type="ECO:0000256" key="6">
    <source>
        <dbReference type="ARBA" id="ARBA00023098"/>
    </source>
</evidence>
<dbReference type="SUPFAM" id="SSF55048">
    <property type="entry name" value="Probable ACP-binding domain of malonyl-CoA ACP transacylase"/>
    <property type="match status" value="3"/>
</dbReference>
<dbReference type="FunFam" id="3.40.366.10:FF:000002">
    <property type="entry name" value="Probable polyketide synthase 2"/>
    <property type="match status" value="2"/>
</dbReference>
<keyword evidence="4" id="KW-0808">Transferase</keyword>
<dbReference type="EMBL" id="CP018082">
    <property type="protein sequence ID" value="APE38927.1"/>
    <property type="molecule type" value="Genomic_DNA"/>
</dbReference>
<reference evidence="14" key="1">
    <citation type="submission" date="2016-11" db="EMBL/GenBank/DDBJ databases">
        <authorList>
            <person name="Jaros S."/>
            <person name="Januszkiewicz K."/>
            <person name="Wedrychowicz H."/>
        </authorList>
    </citation>
    <scope>NUCLEOTIDE SEQUENCE [LARGE SCALE GENOMIC DNA]</scope>
    <source>
        <strain evidence="14">Y48</strain>
    </source>
</reference>
<keyword evidence="7" id="KW-0511">Multifunctional enzyme</keyword>
<dbReference type="SMART" id="SM00827">
    <property type="entry name" value="PKS_AT"/>
    <property type="match status" value="3"/>
</dbReference>
<dbReference type="InterPro" id="IPR020806">
    <property type="entry name" value="PKS_PP-bd"/>
</dbReference>
<dbReference type="Pfam" id="PF00109">
    <property type="entry name" value="ketoacyl-synt"/>
    <property type="match status" value="3"/>
</dbReference>
<dbReference type="InterPro" id="IPR001227">
    <property type="entry name" value="Ac_transferase_dom_sf"/>
</dbReference>
<dbReference type="Pfam" id="PF02801">
    <property type="entry name" value="Ketoacyl-synt_C"/>
    <property type="match status" value="3"/>
</dbReference>
<dbReference type="InterPro" id="IPR036736">
    <property type="entry name" value="ACP-like_sf"/>
</dbReference>
<keyword evidence="8" id="KW-0012">Acyltransferase</keyword>
<feature type="domain" description="Carrier" evidence="11">
    <location>
        <begin position="2685"/>
        <end position="2760"/>
    </location>
</feature>
<dbReference type="SUPFAM" id="SSF47336">
    <property type="entry name" value="ACP-like"/>
    <property type="match status" value="3"/>
</dbReference>
<dbReference type="InterPro" id="IPR055123">
    <property type="entry name" value="SpnB-like_Rossmann"/>
</dbReference>
<dbReference type="Pfam" id="PF22953">
    <property type="entry name" value="SpnB_Rossmann"/>
    <property type="match status" value="2"/>
</dbReference>
<accession>A0A1J0W421</accession>
<dbReference type="KEGG" id="nsl:BOX37_32240"/>
<evidence type="ECO:0000256" key="7">
    <source>
        <dbReference type="ARBA" id="ARBA00023268"/>
    </source>
</evidence>
<dbReference type="Pfam" id="PF08659">
    <property type="entry name" value="KR"/>
    <property type="match status" value="2"/>
</dbReference>
<dbReference type="PROSITE" id="PS00606">
    <property type="entry name" value="KS3_1"/>
    <property type="match status" value="2"/>
</dbReference>
<dbReference type="GO" id="GO:0006633">
    <property type="term" value="P:fatty acid biosynthetic process"/>
    <property type="evidence" value="ECO:0007669"/>
    <property type="project" value="InterPro"/>
</dbReference>
<dbReference type="Proteomes" id="UP000183810">
    <property type="component" value="Chromosome"/>
</dbReference>
<dbReference type="SUPFAM" id="SSF52151">
    <property type="entry name" value="FabD/lysophospholipase-like"/>
    <property type="match status" value="3"/>
</dbReference>
<feature type="active site" description="Proton donor; for dehydratase activity" evidence="9">
    <location>
        <position position="3916"/>
    </location>
</feature>
<dbReference type="GO" id="GO:0031177">
    <property type="term" value="F:phosphopantetheine binding"/>
    <property type="evidence" value="ECO:0007669"/>
    <property type="project" value="InterPro"/>
</dbReference>
<evidence type="ECO:0000313" key="14">
    <source>
        <dbReference type="EMBL" id="APE38927.1"/>
    </source>
</evidence>
<dbReference type="InterPro" id="IPR018201">
    <property type="entry name" value="Ketoacyl_synth_AS"/>
</dbReference>
<dbReference type="InterPro" id="IPR014031">
    <property type="entry name" value="Ketoacyl_synth_C"/>
</dbReference>
<proteinExistence type="predicted"/>
<feature type="domain" description="Ketosynthase family 3 (KS3)" evidence="12">
    <location>
        <begin position="14"/>
        <end position="425"/>
    </location>
</feature>
<feature type="region of interest" description="Disordered" evidence="10">
    <location>
        <begin position="3202"/>
        <end position="3269"/>
    </location>
</feature>
<dbReference type="InterPro" id="IPR057326">
    <property type="entry name" value="KR_dom"/>
</dbReference>
<dbReference type="PROSITE" id="PS00012">
    <property type="entry name" value="PHOSPHOPANTETHEINE"/>
    <property type="match status" value="2"/>
</dbReference>
<protein>
    <recommendedName>
        <fullName evidence="16">Polyketide synthase</fullName>
    </recommendedName>
</protein>
<keyword evidence="3" id="KW-0597">Phosphoprotein</keyword>
<dbReference type="SUPFAM" id="SSF53901">
    <property type="entry name" value="Thiolase-like"/>
    <property type="match status" value="3"/>
</dbReference>
<dbReference type="SMART" id="SM00825">
    <property type="entry name" value="PKS_KS"/>
    <property type="match status" value="3"/>
</dbReference>
<dbReference type="InterPro" id="IPR014030">
    <property type="entry name" value="Ketoacyl_synth_N"/>
</dbReference>
<feature type="domain" description="Carrier" evidence="11">
    <location>
        <begin position="941"/>
        <end position="1017"/>
    </location>
</feature>
<dbReference type="FunFam" id="1.10.1200.10:FF:000007">
    <property type="entry name" value="Probable polyketide synthase pks17"/>
    <property type="match status" value="2"/>
</dbReference>
<dbReference type="InterPro" id="IPR006162">
    <property type="entry name" value="Ppantetheine_attach_site"/>
</dbReference>
<dbReference type="Pfam" id="PF00550">
    <property type="entry name" value="PP-binding"/>
    <property type="match status" value="3"/>
</dbReference>
<feature type="domain" description="PKS/mFAS DH" evidence="13">
    <location>
        <begin position="3719"/>
        <end position="3993"/>
    </location>
</feature>
<feature type="region of interest" description="C-terminal hotdog fold" evidence="9">
    <location>
        <begin position="3855"/>
        <end position="3993"/>
    </location>
</feature>
<evidence type="ECO:0000256" key="9">
    <source>
        <dbReference type="PROSITE-ProRule" id="PRU01363"/>
    </source>
</evidence>
<feature type="domain" description="PKS/mFAS DH" evidence="13">
    <location>
        <begin position="1946"/>
        <end position="2214"/>
    </location>
</feature>
<gene>
    <name evidence="14" type="ORF">BOX37_32240</name>
</gene>
<dbReference type="Gene3D" id="3.40.47.10">
    <property type="match status" value="3"/>
</dbReference>
<keyword evidence="5" id="KW-0276">Fatty acid metabolism</keyword>
<feature type="region of interest" description="N-terminal hotdog fold" evidence="9">
    <location>
        <begin position="1946"/>
        <end position="2064"/>
    </location>
</feature>
<evidence type="ECO:0000256" key="4">
    <source>
        <dbReference type="ARBA" id="ARBA00022679"/>
    </source>
</evidence>
<dbReference type="Pfam" id="PF00698">
    <property type="entry name" value="Acyl_transf_1"/>
    <property type="match status" value="3"/>
</dbReference>
<dbReference type="Gene3D" id="3.10.129.110">
    <property type="entry name" value="Polyketide synthase dehydratase"/>
    <property type="match status" value="2"/>
</dbReference>
<dbReference type="Pfam" id="PF21089">
    <property type="entry name" value="PKS_DH_N"/>
    <property type="match status" value="2"/>
</dbReference>
<feature type="region of interest" description="C-terminal hotdog fold" evidence="9">
    <location>
        <begin position="2076"/>
        <end position="2214"/>
    </location>
</feature>
<feature type="domain" description="Ketosynthase family 3 (KS3)" evidence="12">
    <location>
        <begin position="2778"/>
        <end position="3202"/>
    </location>
</feature>
<dbReference type="InterPro" id="IPR014043">
    <property type="entry name" value="Acyl_transferase_dom"/>
</dbReference>
<dbReference type="InterPro" id="IPR016036">
    <property type="entry name" value="Malonyl_transacylase_ACP-bd"/>
</dbReference>
<dbReference type="InterPro" id="IPR049900">
    <property type="entry name" value="PKS_mFAS_DH"/>
</dbReference>
<evidence type="ECO:0000259" key="13">
    <source>
        <dbReference type="PROSITE" id="PS52019"/>
    </source>
</evidence>
<evidence type="ECO:0000313" key="15">
    <source>
        <dbReference type="Proteomes" id="UP000183810"/>
    </source>
</evidence>
<feature type="active site" description="Proton donor; for dehydratase activity" evidence="9">
    <location>
        <position position="2137"/>
    </location>
</feature>
<dbReference type="PROSITE" id="PS52019">
    <property type="entry name" value="PKS_MFAS_DH"/>
    <property type="match status" value="2"/>
</dbReference>
<dbReference type="InterPro" id="IPR016035">
    <property type="entry name" value="Acyl_Trfase/lysoPLipase"/>
</dbReference>
<evidence type="ECO:0000256" key="10">
    <source>
        <dbReference type="SAM" id="MobiDB-lite"/>
    </source>
</evidence>